<dbReference type="RefSeq" id="WP_034834670.1">
    <property type="nucleotide sequence ID" value="NZ_JOKH01000002.1"/>
</dbReference>
<keyword evidence="3" id="KW-1185">Reference proteome</keyword>
<dbReference type="Pfam" id="PF01610">
    <property type="entry name" value="DDE_Tnp_ISL3"/>
    <property type="match status" value="1"/>
</dbReference>
<name>A0A081NH61_9GAMM</name>
<evidence type="ECO:0000313" key="2">
    <source>
        <dbReference type="EMBL" id="KEQ17784.1"/>
    </source>
</evidence>
<dbReference type="EMBL" id="JOKH01000002">
    <property type="protein sequence ID" value="KEQ17784.1"/>
    <property type="molecule type" value="Genomic_DNA"/>
</dbReference>
<evidence type="ECO:0000313" key="3">
    <source>
        <dbReference type="Proteomes" id="UP000028073"/>
    </source>
</evidence>
<dbReference type="InterPro" id="IPR002560">
    <property type="entry name" value="Transposase_DDE"/>
</dbReference>
<evidence type="ECO:0000259" key="1">
    <source>
        <dbReference type="Pfam" id="PF01610"/>
    </source>
</evidence>
<comment type="caution">
    <text evidence="2">The sequence shown here is derived from an EMBL/GenBank/DDBJ whole genome shotgun (WGS) entry which is preliminary data.</text>
</comment>
<dbReference type="PANTHER" id="PTHR33498">
    <property type="entry name" value="TRANSPOSASE FOR INSERTION SEQUENCE ELEMENT IS1557"/>
    <property type="match status" value="1"/>
</dbReference>
<dbReference type="AlphaFoldDB" id="A0A081NH61"/>
<gene>
    <name evidence="2" type="ORF">GZ78_08940</name>
</gene>
<dbReference type="NCBIfam" id="NF033550">
    <property type="entry name" value="transpos_ISL3"/>
    <property type="match status" value="1"/>
</dbReference>
<dbReference type="InterPro" id="IPR047951">
    <property type="entry name" value="Transpos_ISL3"/>
</dbReference>
<sequence length="417" mass="49134">MLIKTILNKVHKLKSFVYQDVKLGFYQGSEVFNVTVVPRKNSHAICSGCQKPAPGYDHLAERRFEFIPLWGIRVFLLYIMRRVECNSCGVKVEQVPWADGKKELTKVYMQFLAHWAKKLSWKEVASSFSTSWEKVFHAVEYVVEWGKAHRTLDNVRAIGVDEIAYQTGHKYLTVVYQIDRGCTRLLWVSQERTEATIRSFFAFFGTERSQRLEYVCSDMWKPYVKAIAECASQALHILDRFHIVAMLNKAIDEVRASEHKQLQADGYEPVLKKTRWCLLKRKENLTEKEEIKLNTVLQYNLKSVRAYLLREEFQAFWEYISPHWAEKYLDRWCTRVMRSKIEPMKKVAKTVRRHKPLILNWFRAKKAYSSGIVEGLNTKIKLTTRKSYGFRTYKCAEIALYHALGKLPEPEMTHRFY</sequence>
<organism evidence="2 3">
    <name type="scientific">Endozoicomonas numazuensis</name>
    <dbReference type="NCBI Taxonomy" id="1137799"/>
    <lineage>
        <taxon>Bacteria</taxon>
        <taxon>Pseudomonadati</taxon>
        <taxon>Pseudomonadota</taxon>
        <taxon>Gammaproteobacteria</taxon>
        <taxon>Oceanospirillales</taxon>
        <taxon>Endozoicomonadaceae</taxon>
        <taxon>Endozoicomonas</taxon>
    </lineage>
</organism>
<dbReference type="PANTHER" id="PTHR33498:SF1">
    <property type="entry name" value="TRANSPOSASE FOR INSERTION SEQUENCE ELEMENT IS1557"/>
    <property type="match status" value="1"/>
</dbReference>
<reference evidence="2 3" key="1">
    <citation type="submission" date="2014-06" db="EMBL/GenBank/DDBJ databases">
        <title>Whole Genome Sequences of Three Symbiotic Endozoicomonas Bacteria.</title>
        <authorList>
            <person name="Neave M.J."/>
            <person name="Apprill A."/>
            <person name="Voolstra C.R."/>
        </authorList>
    </citation>
    <scope>NUCLEOTIDE SEQUENCE [LARGE SCALE GENOMIC DNA]</scope>
    <source>
        <strain evidence="2 3">DSM 25634</strain>
    </source>
</reference>
<feature type="domain" description="Transposase IS204/IS1001/IS1096/IS1165 DDE" evidence="1">
    <location>
        <begin position="158"/>
        <end position="395"/>
    </location>
</feature>
<dbReference type="Proteomes" id="UP000028073">
    <property type="component" value="Unassembled WGS sequence"/>
</dbReference>
<accession>A0A081NH61</accession>
<protein>
    <submittedName>
        <fullName evidence="2">Transposase</fullName>
    </submittedName>
</protein>
<dbReference type="eggNOG" id="COG3464">
    <property type="taxonomic scope" value="Bacteria"/>
</dbReference>
<dbReference type="OrthoDB" id="5289059at2"/>
<proteinExistence type="predicted"/>